<evidence type="ECO:0000256" key="1">
    <source>
        <dbReference type="ARBA" id="ARBA00009986"/>
    </source>
</evidence>
<dbReference type="Pfam" id="PF00171">
    <property type="entry name" value="Aldedh"/>
    <property type="match status" value="1"/>
</dbReference>
<dbReference type="OrthoDB" id="9812625at2"/>
<dbReference type="Gene3D" id="3.40.605.10">
    <property type="entry name" value="Aldehyde Dehydrogenase, Chain A, domain 1"/>
    <property type="match status" value="1"/>
</dbReference>
<dbReference type="PROSITE" id="PS00687">
    <property type="entry name" value="ALDEHYDE_DEHYDR_GLU"/>
    <property type="match status" value="1"/>
</dbReference>
<evidence type="ECO:0000313" key="10">
    <source>
        <dbReference type="Proteomes" id="UP000193307"/>
    </source>
</evidence>
<evidence type="ECO:0000313" key="9">
    <source>
        <dbReference type="EMBL" id="SLN39635.1"/>
    </source>
</evidence>
<evidence type="ECO:0000256" key="3">
    <source>
        <dbReference type="ARBA" id="ARBA00023027"/>
    </source>
</evidence>
<evidence type="ECO:0000259" key="8">
    <source>
        <dbReference type="Pfam" id="PF00171"/>
    </source>
</evidence>
<dbReference type="PANTHER" id="PTHR43570:SF20">
    <property type="entry name" value="ALDEHYDE DEHYDROGENASE ALDX-RELATED"/>
    <property type="match status" value="1"/>
</dbReference>
<dbReference type="PANTHER" id="PTHR43570">
    <property type="entry name" value="ALDEHYDE DEHYDROGENASE"/>
    <property type="match status" value="1"/>
</dbReference>
<name>A0A1Y5SFQ0_9RHOB</name>
<sequence>MTDASPTAQINAQFEALKTAQANAPTANLTLRRKWLGQLNHFLTKFEPDLITAMQADFTHRSHTECLNLDIATSMSQVRYAQRHVRRWMRKRFVPTPLAFLPARAHLHPQARGVVGIMAPWNFPVYLAIAPLAAALAAGNRVMIKPSELAPHTSAVLAKGLAQCMDADVVTVILGDAQTAAAFSSIPFDHLLFTGSTDVGRKVALAAAQNLTPVTLELGGKSPAIVMPSADLDRAARRIAWGKTSNGGQICVAPDYALVPRALVAEFADKIEAVWKEFYPQGAASPDYCGTISERHLVRLEKMLSEAQTNGARIVQLDAGQIPKGQRKIAPALVIDPPLESALMREEIFGPILPIIPYDTPKDALDFVTARDHPLALYVFAEDRAEQEIWINQSLSGGVAINDTVIHVALDTLPFGGVGASGYGAYHGRAGFDTFSHLKPVLRQAKWNAMGLTEPPITRSKSRLLQFARRFM</sequence>
<feature type="active site" evidence="5 6">
    <location>
        <position position="217"/>
    </location>
</feature>
<dbReference type="Gene3D" id="3.40.309.10">
    <property type="entry name" value="Aldehyde Dehydrogenase, Chain A, domain 2"/>
    <property type="match status" value="1"/>
</dbReference>
<dbReference type="SUPFAM" id="SSF53720">
    <property type="entry name" value="ALDH-like"/>
    <property type="match status" value="1"/>
</dbReference>
<evidence type="ECO:0000256" key="5">
    <source>
        <dbReference type="PIRSR" id="PIRSR036492-1"/>
    </source>
</evidence>
<dbReference type="RefSeq" id="WP_085848905.1">
    <property type="nucleotide sequence ID" value="NZ_FWFW01000004.1"/>
</dbReference>
<dbReference type="CDD" id="cd07133">
    <property type="entry name" value="ALDH_CALDH_CalB"/>
    <property type="match status" value="1"/>
</dbReference>
<dbReference type="InterPro" id="IPR016162">
    <property type="entry name" value="Ald_DH_N"/>
</dbReference>
<evidence type="ECO:0000256" key="7">
    <source>
        <dbReference type="RuleBase" id="RU003345"/>
    </source>
</evidence>
<organism evidence="9 10">
    <name type="scientific">Pacificibacter marinus</name>
    <dbReference type="NCBI Taxonomy" id="658057"/>
    <lineage>
        <taxon>Bacteria</taxon>
        <taxon>Pseudomonadati</taxon>
        <taxon>Pseudomonadota</taxon>
        <taxon>Alphaproteobacteria</taxon>
        <taxon>Rhodobacterales</taxon>
        <taxon>Roseobacteraceae</taxon>
        <taxon>Pacificibacter</taxon>
    </lineage>
</organism>
<dbReference type="Proteomes" id="UP000193307">
    <property type="component" value="Unassembled WGS sequence"/>
</dbReference>
<evidence type="ECO:0000256" key="2">
    <source>
        <dbReference type="ARBA" id="ARBA00023002"/>
    </source>
</evidence>
<keyword evidence="10" id="KW-1185">Reference proteome</keyword>
<dbReference type="InterPro" id="IPR029510">
    <property type="entry name" value="Ald_DH_CS_GLU"/>
</dbReference>
<feature type="domain" description="Aldehyde dehydrogenase" evidence="8">
    <location>
        <begin position="7"/>
        <end position="440"/>
    </location>
</feature>
<dbReference type="AlphaFoldDB" id="A0A1Y5SFQ0"/>
<evidence type="ECO:0000256" key="6">
    <source>
        <dbReference type="PROSITE-ProRule" id="PRU10007"/>
    </source>
</evidence>
<dbReference type="GO" id="GO:0006081">
    <property type="term" value="P:aldehyde metabolic process"/>
    <property type="evidence" value="ECO:0007669"/>
    <property type="project" value="InterPro"/>
</dbReference>
<dbReference type="InterPro" id="IPR015590">
    <property type="entry name" value="Aldehyde_DH_dom"/>
</dbReference>
<dbReference type="GO" id="GO:0004029">
    <property type="term" value="F:aldehyde dehydrogenase (NAD+) activity"/>
    <property type="evidence" value="ECO:0007669"/>
    <property type="project" value="TreeGrafter"/>
</dbReference>
<comment type="similarity">
    <text evidence="1 4 7">Belongs to the aldehyde dehydrogenase family.</text>
</comment>
<gene>
    <name evidence="9" type="primary">calB</name>
    <name evidence="9" type="ORF">PAM7971_01813</name>
</gene>
<keyword evidence="2 4" id="KW-0560">Oxidoreductase</keyword>
<dbReference type="InterPro" id="IPR016163">
    <property type="entry name" value="Ald_DH_C"/>
</dbReference>
<keyword evidence="3" id="KW-0520">NAD</keyword>
<accession>A0A1Y5SFQ0</accession>
<reference evidence="9 10" key="1">
    <citation type="submission" date="2017-03" db="EMBL/GenBank/DDBJ databases">
        <authorList>
            <person name="Afonso C.L."/>
            <person name="Miller P.J."/>
            <person name="Scott M.A."/>
            <person name="Spackman E."/>
            <person name="Goraichik I."/>
            <person name="Dimitrov K.M."/>
            <person name="Suarez D.L."/>
            <person name="Swayne D.E."/>
        </authorList>
    </citation>
    <scope>NUCLEOTIDE SEQUENCE [LARGE SCALE GENOMIC DNA]</scope>
    <source>
        <strain evidence="9 10">CECT 7971</strain>
    </source>
</reference>
<proteinExistence type="inferred from homology"/>
<dbReference type="InterPro" id="IPR016161">
    <property type="entry name" value="Ald_DH/histidinol_DH"/>
</dbReference>
<dbReference type="PIRSF" id="PIRSF036492">
    <property type="entry name" value="ALDH"/>
    <property type="match status" value="1"/>
</dbReference>
<feature type="active site" evidence="5">
    <location>
        <position position="251"/>
    </location>
</feature>
<dbReference type="EMBL" id="FWFW01000004">
    <property type="protein sequence ID" value="SLN39635.1"/>
    <property type="molecule type" value="Genomic_DNA"/>
</dbReference>
<evidence type="ECO:0000256" key="4">
    <source>
        <dbReference type="PIRNR" id="PIRNR036492"/>
    </source>
</evidence>
<dbReference type="InterPro" id="IPR012394">
    <property type="entry name" value="Aldehyde_DH_NAD(P)"/>
</dbReference>
<protein>
    <recommendedName>
        <fullName evidence="4">Aldehyde dehydrogenase</fullName>
    </recommendedName>
</protein>
<dbReference type="GO" id="GO:0005737">
    <property type="term" value="C:cytoplasm"/>
    <property type="evidence" value="ECO:0007669"/>
    <property type="project" value="TreeGrafter"/>
</dbReference>